<feature type="transmembrane region" description="Helical" evidence="8">
    <location>
        <begin position="7"/>
        <end position="28"/>
    </location>
</feature>
<dbReference type="EMBL" id="BAUL01000158">
    <property type="protein sequence ID" value="GAD96266.1"/>
    <property type="molecule type" value="Genomic_DNA"/>
</dbReference>
<dbReference type="Pfam" id="PF01670">
    <property type="entry name" value="Glyco_hydro_12"/>
    <property type="match status" value="1"/>
</dbReference>
<evidence type="ECO:0000256" key="5">
    <source>
        <dbReference type="ARBA" id="ARBA00043018"/>
    </source>
</evidence>
<evidence type="ECO:0000256" key="3">
    <source>
        <dbReference type="ARBA" id="ARBA00038882"/>
    </source>
</evidence>
<dbReference type="OrthoDB" id="89349at2759"/>
<organism evidence="9 10">
    <name type="scientific">Byssochlamys spectabilis (strain No. 5 / NBRC 109023)</name>
    <name type="common">Paecilomyces variotii</name>
    <dbReference type="NCBI Taxonomy" id="1356009"/>
    <lineage>
        <taxon>Eukaryota</taxon>
        <taxon>Fungi</taxon>
        <taxon>Dikarya</taxon>
        <taxon>Ascomycota</taxon>
        <taxon>Pezizomycotina</taxon>
        <taxon>Eurotiomycetes</taxon>
        <taxon>Eurotiomycetidae</taxon>
        <taxon>Eurotiales</taxon>
        <taxon>Thermoascaceae</taxon>
        <taxon>Paecilomyces</taxon>
    </lineage>
</organism>
<dbReference type="Proteomes" id="UP000018001">
    <property type="component" value="Unassembled WGS sequence"/>
</dbReference>
<protein>
    <recommendedName>
        <fullName evidence="3">xyloglucan-specific endo-beta-1,4-glucanase</fullName>
        <ecNumber evidence="3">3.2.1.151</ecNumber>
    </recommendedName>
    <alternativeName>
        <fullName evidence="4">Xyloglucanase A</fullName>
    </alternativeName>
    <alternativeName>
        <fullName evidence="5">Xyloglucanendohydrolase A</fullName>
    </alternativeName>
</protein>
<evidence type="ECO:0000313" key="10">
    <source>
        <dbReference type="Proteomes" id="UP000018001"/>
    </source>
</evidence>
<evidence type="ECO:0000256" key="6">
    <source>
        <dbReference type="RuleBase" id="RU361163"/>
    </source>
</evidence>
<dbReference type="PANTHER" id="PTHR34002">
    <property type="entry name" value="BLR1656 PROTEIN"/>
    <property type="match status" value="1"/>
</dbReference>
<comment type="catalytic activity">
    <reaction evidence="2">
        <text>xyloglucan + H2O = xyloglucan oligosaccharides.</text>
        <dbReference type="EC" id="3.2.1.151"/>
    </reaction>
</comment>
<keyword evidence="8" id="KW-0812">Transmembrane</keyword>
<evidence type="ECO:0000313" key="9">
    <source>
        <dbReference type="EMBL" id="GAD96266.1"/>
    </source>
</evidence>
<dbReference type="InParanoid" id="V5G2N6"/>
<keyword evidence="10" id="KW-1185">Reference proteome</keyword>
<proteinExistence type="inferred from homology"/>
<comment type="caution">
    <text evidence="9">The sequence shown here is derived from an EMBL/GenBank/DDBJ whole genome shotgun (WGS) entry which is preliminary data.</text>
</comment>
<dbReference type="InterPro" id="IPR013320">
    <property type="entry name" value="ConA-like_dom_sf"/>
</dbReference>
<evidence type="ECO:0000256" key="2">
    <source>
        <dbReference type="ARBA" id="ARBA00037012"/>
    </source>
</evidence>
<keyword evidence="6" id="KW-0624">Polysaccharide degradation</keyword>
<feature type="compositionally biased region" description="Gly residues" evidence="7">
    <location>
        <begin position="51"/>
        <end position="71"/>
    </location>
</feature>
<dbReference type="AlphaFoldDB" id="V5G2N6"/>
<dbReference type="Gene3D" id="2.60.120.180">
    <property type="match status" value="1"/>
</dbReference>
<dbReference type="HOGENOM" id="CLU_073364_0_0_1"/>
<dbReference type="eggNOG" id="ENOG502SH4Y">
    <property type="taxonomic scope" value="Eukaryota"/>
</dbReference>
<dbReference type="GO" id="GO:0033946">
    <property type="term" value="F:xyloglucan-specific endo-beta-1,4-glucanase activity"/>
    <property type="evidence" value="ECO:0007669"/>
    <property type="project" value="UniProtKB-EC"/>
</dbReference>
<gene>
    <name evidence="9" type="ORF">PVAR5_4916</name>
</gene>
<evidence type="ECO:0000256" key="4">
    <source>
        <dbReference type="ARBA" id="ARBA00041304"/>
    </source>
</evidence>
<keyword evidence="8" id="KW-0472">Membrane</keyword>
<evidence type="ECO:0000256" key="7">
    <source>
        <dbReference type="SAM" id="MobiDB-lite"/>
    </source>
</evidence>
<dbReference type="SUPFAM" id="SSF49899">
    <property type="entry name" value="Concanavalin A-like lectins/glucanases"/>
    <property type="match status" value="1"/>
</dbReference>
<evidence type="ECO:0000256" key="8">
    <source>
        <dbReference type="SAM" id="Phobius"/>
    </source>
</evidence>
<dbReference type="GO" id="GO:0000272">
    <property type="term" value="P:polysaccharide catabolic process"/>
    <property type="evidence" value="ECO:0007669"/>
    <property type="project" value="UniProtKB-KW"/>
</dbReference>
<dbReference type="InterPro" id="IPR013319">
    <property type="entry name" value="GH11/12"/>
</dbReference>
<comment type="similarity">
    <text evidence="1 6">Belongs to the glycosyl hydrolase 12 (cellulase H) family.</text>
</comment>
<dbReference type="PANTHER" id="PTHR34002:SF9">
    <property type="entry name" value="XYLOGLUCAN-SPECIFIC ENDO-BETA-1,4-GLUCANASE A"/>
    <property type="match status" value="1"/>
</dbReference>
<evidence type="ECO:0000256" key="1">
    <source>
        <dbReference type="ARBA" id="ARBA00005519"/>
    </source>
</evidence>
<accession>V5G2N6</accession>
<keyword evidence="8" id="KW-1133">Transmembrane helix</keyword>
<feature type="region of interest" description="Disordered" evidence="7">
    <location>
        <begin position="40"/>
        <end position="71"/>
    </location>
</feature>
<sequence length="358" mass="37749">MAGAFRWMVNAGLLAIPVGTSIGVLVGLDAHRAATGQPPLFGNNPDNAGIPGIGGGSGGTGGGSTGGGGGGFSGVPSGNAVVTETYCQKSYGIEPSSKGEQFILNPNQWGVTDGETGGLCMNVTTFNNGTYPTKYTAPEFSVTWQYPVGPETQPVHAFPNAEIGDNTLPVLMSDVQHLMLDLEWTYGVGDEVAATTDTAQLTQNSVQTNVAMDMFFDTDEESSKDSEKAKCEVMIWFATFGQAAQAIGFKDGAVTTKNLDGTTFYLYVGKNGQGQNVFTWSTLPGTQTDSATNTMTESFHGDIMPLLTELMSTNKENYPTTQDYMGHLSFGSEAFSSSTNVTFHVPTFAIQVEKTSSS</sequence>
<keyword evidence="6" id="KW-0326">Glycosidase</keyword>
<dbReference type="EC" id="3.2.1.151" evidence="3"/>
<dbReference type="GO" id="GO:0008810">
    <property type="term" value="F:cellulase activity"/>
    <property type="evidence" value="ECO:0007669"/>
    <property type="project" value="InterPro"/>
</dbReference>
<dbReference type="InterPro" id="IPR002594">
    <property type="entry name" value="GH12"/>
</dbReference>
<keyword evidence="6" id="KW-0119">Carbohydrate metabolism</keyword>
<name>V5G2N6_BYSSN</name>
<keyword evidence="6" id="KW-0378">Hydrolase</keyword>
<reference evidence="10" key="1">
    <citation type="journal article" date="2014" name="Genome Announc.">
        <title>Draft genome sequence of the formaldehyde-resistant fungus Byssochlamys spectabilis No. 5 (anamorph Paecilomyces variotii No. 5) (NBRC109023).</title>
        <authorList>
            <person name="Oka T."/>
            <person name="Ekino K."/>
            <person name="Fukuda K."/>
            <person name="Nomura Y."/>
        </authorList>
    </citation>
    <scope>NUCLEOTIDE SEQUENCE [LARGE SCALE GENOMIC DNA]</scope>
    <source>
        <strain evidence="10">No. 5 / NBRC 109023</strain>
    </source>
</reference>